<dbReference type="PANTHER" id="PTHR10869">
    <property type="entry name" value="PROLYL 4-HYDROXYLASE ALPHA SUBUNIT"/>
    <property type="match status" value="1"/>
</dbReference>
<evidence type="ECO:0000256" key="3">
    <source>
        <dbReference type="ARBA" id="ARBA00022964"/>
    </source>
</evidence>
<evidence type="ECO:0000256" key="1">
    <source>
        <dbReference type="ARBA" id="ARBA00001961"/>
    </source>
</evidence>
<dbReference type="InterPro" id="IPR044862">
    <property type="entry name" value="Pro_4_hyd_alph_FE2OG_OXY"/>
</dbReference>
<feature type="compositionally biased region" description="Gly residues" evidence="6">
    <location>
        <begin position="9"/>
        <end position="18"/>
    </location>
</feature>
<dbReference type="PANTHER" id="PTHR10869:SF236">
    <property type="entry name" value="PROLYL 4-HYDROXYLASE ALPHA SUBUNIT DOMAIN-CONTAINING PROTEIN"/>
    <property type="match status" value="1"/>
</dbReference>
<dbReference type="GO" id="GO:0004656">
    <property type="term" value="F:procollagen-proline 4-dioxygenase activity"/>
    <property type="evidence" value="ECO:0007669"/>
    <property type="project" value="TreeGrafter"/>
</dbReference>
<evidence type="ECO:0000313" key="8">
    <source>
        <dbReference type="EMBL" id="KAE8253838.1"/>
    </source>
</evidence>
<dbReference type="Pfam" id="PF13640">
    <property type="entry name" value="2OG-FeII_Oxy_3"/>
    <property type="match status" value="1"/>
</dbReference>
<feature type="region of interest" description="Disordered" evidence="6">
    <location>
        <begin position="87"/>
        <end position="110"/>
    </location>
</feature>
<keyword evidence="2" id="KW-0479">Metal-binding</keyword>
<dbReference type="PROSITE" id="PS51471">
    <property type="entry name" value="FE2OG_OXY"/>
    <property type="match status" value="1"/>
</dbReference>
<accession>A0A177TV71</accession>
<dbReference type="GO" id="GO:0031418">
    <property type="term" value="F:L-ascorbic acid binding"/>
    <property type="evidence" value="ECO:0007669"/>
    <property type="project" value="InterPro"/>
</dbReference>
<keyword evidence="9" id="KW-1185">Reference proteome</keyword>
<evidence type="ECO:0000256" key="5">
    <source>
        <dbReference type="ARBA" id="ARBA00023004"/>
    </source>
</evidence>
<organism evidence="8 9">
    <name type="scientific">Tilletia indica</name>
    <dbReference type="NCBI Taxonomy" id="43049"/>
    <lineage>
        <taxon>Eukaryota</taxon>
        <taxon>Fungi</taxon>
        <taxon>Dikarya</taxon>
        <taxon>Basidiomycota</taxon>
        <taxon>Ustilaginomycotina</taxon>
        <taxon>Exobasidiomycetes</taxon>
        <taxon>Tilletiales</taxon>
        <taxon>Tilletiaceae</taxon>
        <taxon>Tilletia</taxon>
    </lineage>
</organism>
<dbReference type="InterPro" id="IPR006620">
    <property type="entry name" value="Pro_4_hyd_alph"/>
</dbReference>
<dbReference type="GO" id="GO:0005783">
    <property type="term" value="C:endoplasmic reticulum"/>
    <property type="evidence" value="ECO:0007669"/>
    <property type="project" value="TreeGrafter"/>
</dbReference>
<dbReference type="EMBL" id="LWDF02000212">
    <property type="protein sequence ID" value="KAE8253838.1"/>
    <property type="molecule type" value="Genomic_DNA"/>
</dbReference>
<dbReference type="InterPro" id="IPR005123">
    <property type="entry name" value="Oxoglu/Fe-dep_dioxygenase_dom"/>
</dbReference>
<dbReference type="SMART" id="SM00702">
    <property type="entry name" value="P4Hc"/>
    <property type="match status" value="1"/>
</dbReference>
<feature type="domain" description="Fe2OG dioxygenase" evidence="7">
    <location>
        <begin position="157"/>
        <end position="266"/>
    </location>
</feature>
<keyword evidence="3" id="KW-0223">Dioxygenase</keyword>
<protein>
    <recommendedName>
        <fullName evidence="7">Fe2OG dioxygenase domain-containing protein</fullName>
    </recommendedName>
</protein>
<evidence type="ECO:0000256" key="6">
    <source>
        <dbReference type="SAM" id="MobiDB-lite"/>
    </source>
</evidence>
<comment type="cofactor">
    <cofactor evidence="1">
        <name>L-ascorbate</name>
        <dbReference type="ChEBI" id="CHEBI:38290"/>
    </cofactor>
</comment>
<name>A0A177TV71_9BASI</name>
<reference evidence="8" key="2">
    <citation type="journal article" date="2019" name="IMA Fungus">
        <title>Genome sequencing and comparison of five Tilletia species to identify candidate genes for the detection of regulated species infecting wheat.</title>
        <authorList>
            <person name="Nguyen H.D.T."/>
            <person name="Sultana T."/>
            <person name="Kesanakurti P."/>
            <person name="Hambleton S."/>
        </authorList>
    </citation>
    <scope>NUCLEOTIDE SEQUENCE</scope>
    <source>
        <strain evidence="8">DAOMC 236416</strain>
    </source>
</reference>
<proteinExistence type="predicted"/>
<dbReference type="Proteomes" id="UP000077521">
    <property type="component" value="Unassembled WGS sequence"/>
</dbReference>
<comment type="caution">
    <text evidence="8">The sequence shown here is derived from an EMBL/GenBank/DDBJ whole genome shotgun (WGS) entry which is preliminary data.</text>
</comment>
<evidence type="ECO:0000259" key="7">
    <source>
        <dbReference type="PROSITE" id="PS51471"/>
    </source>
</evidence>
<dbReference type="Gene3D" id="2.60.120.620">
    <property type="entry name" value="q2cbj1_9rhob like domain"/>
    <property type="match status" value="1"/>
</dbReference>
<feature type="region of interest" description="Disordered" evidence="6">
    <location>
        <begin position="1"/>
        <end position="26"/>
    </location>
</feature>
<dbReference type="GO" id="GO:0005506">
    <property type="term" value="F:iron ion binding"/>
    <property type="evidence" value="ECO:0007669"/>
    <property type="project" value="InterPro"/>
</dbReference>
<dbReference type="AlphaFoldDB" id="A0A177TV71"/>
<gene>
    <name evidence="8" type="ORF">A4X13_0g3640</name>
</gene>
<evidence type="ECO:0000313" key="9">
    <source>
        <dbReference type="Proteomes" id="UP000077521"/>
    </source>
</evidence>
<sequence>MAPSKTAKKGGGGGGGGSAPSPLINVPWPSLKPKTLASPEWLIPDQVCLFPNFLSTEECKSIIHLFSSSSSSTSGDSSVSNNKKVITAKKNNGPTSLALSPSPPAKRGEAVRTNYRASTIDPTFASQLYSLGLDQAVADWPSLEKHKPGTTPKRPAGLHSNIRIYRYDPQAFFGPHYDQSSQCPTTFLNSEWTLLIYLSGPESGLTGGQTIFYDKHSAASGGKSWEVEPRTGLALLHRHGPACMLHAGLPPLTGEKWVLRSDLLFR</sequence>
<keyword evidence="5" id="KW-0408">Iron</keyword>
<evidence type="ECO:0000256" key="4">
    <source>
        <dbReference type="ARBA" id="ARBA00023002"/>
    </source>
</evidence>
<evidence type="ECO:0000256" key="2">
    <source>
        <dbReference type="ARBA" id="ARBA00022723"/>
    </source>
</evidence>
<keyword evidence="4" id="KW-0560">Oxidoreductase</keyword>
<dbReference type="InterPro" id="IPR045054">
    <property type="entry name" value="P4HA-like"/>
</dbReference>
<reference evidence="8" key="1">
    <citation type="submission" date="2016-04" db="EMBL/GenBank/DDBJ databases">
        <authorList>
            <person name="Nguyen H.D."/>
            <person name="Samba Siva P."/>
            <person name="Cullis J."/>
            <person name="Levesque C.A."/>
            <person name="Hambleton S."/>
        </authorList>
    </citation>
    <scope>NUCLEOTIDE SEQUENCE</scope>
    <source>
        <strain evidence="8">DAOMC 236416</strain>
    </source>
</reference>